<keyword evidence="2" id="KW-0472">Membrane</keyword>
<protein>
    <submittedName>
        <fullName evidence="3">Uncharacterized protein</fullName>
    </submittedName>
</protein>
<gene>
    <name evidence="3" type="ORF">HaLaN_19235</name>
</gene>
<dbReference type="GO" id="GO:0016567">
    <property type="term" value="P:protein ubiquitination"/>
    <property type="evidence" value="ECO:0007669"/>
    <property type="project" value="TreeGrafter"/>
</dbReference>
<organism evidence="3 4">
    <name type="scientific">Haematococcus lacustris</name>
    <name type="common">Green alga</name>
    <name type="synonym">Haematococcus pluvialis</name>
    <dbReference type="NCBI Taxonomy" id="44745"/>
    <lineage>
        <taxon>Eukaryota</taxon>
        <taxon>Viridiplantae</taxon>
        <taxon>Chlorophyta</taxon>
        <taxon>core chlorophytes</taxon>
        <taxon>Chlorophyceae</taxon>
        <taxon>CS clade</taxon>
        <taxon>Chlamydomonadales</taxon>
        <taxon>Haematococcaceae</taxon>
        <taxon>Haematococcus</taxon>
    </lineage>
</organism>
<evidence type="ECO:0000256" key="1">
    <source>
        <dbReference type="ARBA" id="ARBA00009142"/>
    </source>
</evidence>
<dbReference type="PANTHER" id="PTHR14255:SF3">
    <property type="entry name" value="SULFITE EXPORTER TAUE_SAFE FAMILY PROTEIN 5-RELATED"/>
    <property type="match status" value="1"/>
</dbReference>
<dbReference type="GO" id="GO:0031464">
    <property type="term" value="C:Cul4A-RING E3 ubiquitin ligase complex"/>
    <property type="evidence" value="ECO:0007669"/>
    <property type="project" value="TreeGrafter"/>
</dbReference>
<proteinExistence type="inferred from homology"/>
<comment type="caution">
    <text evidence="3">The sequence shown here is derived from an EMBL/GenBank/DDBJ whole genome shotgun (WGS) entry which is preliminary data.</text>
</comment>
<keyword evidence="2" id="KW-1133">Transmembrane helix</keyword>
<name>A0A699ZLB3_HAELA</name>
<dbReference type="PANTHER" id="PTHR14255">
    <property type="entry name" value="CEREBLON"/>
    <property type="match status" value="1"/>
</dbReference>
<reference evidence="3 4" key="1">
    <citation type="submission" date="2020-02" db="EMBL/GenBank/DDBJ databases">
        <title>Draft genome sequence of Haematococcus lacustris strain NIES-144.</title>
        <authorList>
            <person name="Morimoto D."/>
            <person name="Nakagawa S."/>
            <person name="Yoshida T."/>
            <person name="Sawayama S."/>
        </authorList>
    </citation>
    <scope>NUCLEOTIDE SEQUENCE [LARGE SCALE GENOMIC DNA]</scope>
    <source>
        <strain evidence="3 4">NIES-144</strain>
    </source>
</reference>
<feature type="transmembrane region" description="Helical" evidence="2">
    <location>
        <begin position="53"/>
        <end position="75"/>
    </location>
</feature>
<keyword evidence="2" id="KW-0812">Transmembrane</keyword>
<sequence length="96" mass="10067">MVLFSSSGALLSFVVLRRINPQYALVYGAASMLASVLGVLVLGGMIKRTGRSSLVVFALALVMGTGLVCITGFGIQTLEEAWTSRSQGLGFHDLCA</sequence>
<accession>A0A699ZLB3</accession>
<dbReference type="Proteomes" id="UP000485058">
    <property type="component" value="Unassembled WGS sequence"/>
</dbReference>
<feature type="transmembrane region" description="Helical" evidence="2">
    <location>
        <begin position="27"/>
        <end position="46"/>
    </location>
</feature>
<evidence type="ECO:0000313" key="4">
    <source>
        <dbReference type="Proteomes" id="UP000485058"/>
    </source>
</evidence>
<dbReference type="AlphaFoldDB" id="A0A699ZLB3"/>
<comment type="similarity">
    <text evidence="1">Belongs to the 4-toluene sulfonate uptake permease (TSUP) (TC 2.A.102) family.</text>
</comment>
<keyword evidence="4" id="KW-1185">Reference proteome</keyword>
<evidence type="ECO:0000313" key="3">
    <source>
        <dbReference type="EMBL" id="GFH21860.1"/>
    </source>
</evidence>
<dbReference type="EMBL" id="BLLF01001919">
    <property type="protein sequence ID" value="GFH21860.1"/>
    <property type="molecule type" value="Genomic_DNA"/>
</dbReference>
<evidence type="ECO:0000256" key="2">
    <source>
        <dbReference type="SAM" id="Phobius"/>
    </source>
</evidence>